<dbReference type="EMBL" id="JAGHQL010000033">
    <property type="protein sequence ID" value="KAH0543424.1"/>
    <property type="molecule type" value="Genomic_DNA"/>
</dbReference>
<dbReference type="Proteomes" id="UP000698800">
    <property type="component" value="Unassembled WGS sequence"/>
</dbReference>
<reference evidence="1" key="1">
    <citation type="submission" date="2021-03" db="EMBL/GenBank/DDBJ databases">
        <title>Comparative genomics and phylogenomic investigation of the class Geoglossomycetes provide insights into ecological specialization and systematics.</title>
        <authorList>
            <person name="Melie T."/>
            <person name="Pirro S."/>
            <person name="Miller A.N."/>
            <person name="Quandt A."/>
        </authorList>
    </citation>
    <scope>NUCLEOTIDE SEQUENCE</scope>
    <source>
        <strain evidence="1">GBOQ0MN5Z8</strain>
    </source>
</reference>
<protein>
    <submittedName>
        <fullName evidence="1">Uncharacterized protein</fullName>
    </submittedName>
</protein>
<dbReference type="OrthoDB" id="3558752at2759"/>
<accession>A0A9P8I571</accession>
<gene>
    <name evidence="1" type="ORF">FGG08_002282</name>
</gene>
<name>A0A9P8I571_9PEZI</name>
<proteinExistence type="predicted"/>
<dbReference type="AlphaFoldDB" id="A0A9P8I571"/>
<keyword evidence="2" id="KW-1185">Reference proteome</keyword>
<evidence type="ECO:0000313" key="1">
    <source>
        <dbReference type="EMBL" id="KAH0543424.1"/>
    </source>
</evidence>
<sequence>METLAALGLVGNIVQFVDFGGKLISKSIQLYQFSDGTLVESIDTGTATNHLVLLNGKINGSAHAAGDVALQKLCIPCGAVAVELLGALDRLKIRGKQERWEGMRKVIRSVWSKEDIRGMEKRLASSREELSLHVVVDLRPSLKQFTSKGELLCAQSQGES</sequence>
<organism evidence="1 2">
    <name type="scientific">Glutinoglossum americanum</name>
    <dbReference type="NCBI Taxonomy" id="1670608"/>
    <lineage>
        <taxon>Eukaryota</taxon>
        <taxon>Fungi</taxon>
        <taxon>Dikarya</taxon>
        <taxon>Ascomycota</taxon>
        <taxon>Pezizomycotina</taxon>
        <taxon>Geoglossomycetes</taxon>
        <taxon>Geoglossales</taxon>
        <taxon>Geoglossaceae</taxon>
        <taxon>Glutinoglossum</taxon>
    </lineage>
</organism>
<comment type="caution">
    <text evidence="1">The sequence shown here is derived from an EMBL/GenBank/DDBJ whole genome shotgun (WGS) entry which is preliminary data.</text>
</comment>
<evidence type="ECO:0000313" key="2">
    <source>
        <dbReference type="Proteomes" id="UP000698800"/>
    </source>
</evidence>